<feature type="transmembrane region" description="Helical" evidence="2">
    <location>
        <begin position="75"/>
        <end position="92"/>
    </location>
</feature>
<evidence type="ECO:0000256" key="1">
    <source>
        <dbReference type="ARBA" id="ARBA00001974"/>
    </source>
</evidence>
<dbReference type="PANTHER" id="PTHR47354:SF5">
    <property type="entry name" value="PROTEIN RFBI"/>
    <property type="match status" value="1"/>
</dbReference>
<dbReference type="InterPro" id="IPR050415">
    <property type="entry name" value="MRET"/>
</dbReference>
<evidence type="ECO:0000259" key="3">
    <source>
        <dbReference type="PROSITE" id="PS51384"/>
    </source>
</evidence>
<dbReference type="EMBL" id="CP060587">
    <property type="protein sequence ID" value="QNL94132.1"/>
    <property type="molecule type" value="Genomic_DNA"/>
</dbReference>
<dbReference type="Gene3D" id="2.40.30.10">
    <property type="entry name" value="Translation factors"/>
    <property type="match status" value="1"/>
</dbReference>
<evidence type="ECO:0000313" key="4">
    <source>
        <dbReference type="EMBL" id="QNL94132.1"/>
    </source>
</evidence>
<dbReference type="PANTHER" id="PTHR47354">
    <property type="entry name" value="NADH OXIDOREDUCTASE HCR"/>
    <property type="match status" value="1"/>
</dbReference>
<dbReference type="CDD" id="cd00322">
    <property type="entry name" value="FNR_like"/>
    <property type="match status" value="1"/>
</dbReference>
<comment type="cofactor">
    <cofactor evidence="1">
        <name>FAD</name>
        <dbReference type="ChEBI" id="CHEBI:57692"/>
    </cofactor>
</comment>
<reference evidence="4 5" key="1">
    <citation type="submission" date="2020-08" db="EMBL/GenBank/DDBJ databases">
        <title>Novel species in genus Aeromicrobium.</title>
        <authorList>
            <person name="Zhang G."/>
        </authorList>
    </citation>
    <scope>NUCLEOTIDE SEQUENCE [LARGE SCALE GENOMIC DNA]</scope>
    <source>
        <strain evidence="5">zg-629</strain>
    </source>
</reference>
<feature type="transmembrane region" description="Helical" evidence="2">
    <location>
        <begin position="148"/>
        <end position="169"/>
    </location>
</feature>
<accession>A0ABX6SSA2</accession>
<dbReference type="Proteomes" id="UP000515871">
    <property type="component" value="Chromosome"/>
</dbReference>
<proteinExistence type="predicted"/>
<dbReference type="InterPro" id="IPR017938">
    <property type="entry name" value="Riboflavin_synthase-like_b-brl"/>
</dbReference>
<organism evidence="4 5">
    <name type="scientific">Aeromicrobium senzhongii</name>
    <dbReference type="NCBI Taxonomy" id="2663859"/>
    <lineage>
        <taxon>Bacteria</taxon>
        <taxon>Bacillati</taxon>
        <taxon>Actinomycetota</taxon>
        <taxon>Actinomycetes</taxon>
        <taxon>Propionibacteriales</taxon>
        <taxon>Nocardioidaceae</taxon>
        <taxon>Aeromicrobium</taxon>
    </lineage>
</organism>
<sequence>MTFLDRQLGRFTMYRLVTVVLLVLAAVAVVQASLGVLDPSIFSVGAMLLTLVVMVVSSVVANVVFGRSVGVHPHLESSVVTALILWFLFWPSTDAEQLGWLALVAALAQASKYAFAWRGRHVVNPAAAGVVLTLMLGWATGWPVPFTGWWVGSESLFWFVLVGALVVLYRTRRLALGAIFTVIAAAITIWWQLGIGADIGDAVRFTAYSTPIVFFAGFMLSEPLTLPPRQRQQWGVAALAAVLFTWPLLTSRLFGEPWTVEPFTSTYELTLVVTGLVALVLRQGSRSLVLRERRPLSGDVVEYVFDADRPLHFAPGQYVEVDVPHRADSRGRRRMFSVLSAPGPEVVLATRHPEPGSSYKRALATLQPGDRVRVTSVHGDFVWPESGPVLLVGAGIGVTPFLSQLAAHRDRDVVVVLGERDDQPYVAELETAGARVVRLPVDEVDGPTIAEHVPDLADRTAFVSGRPDFVDAVARGLRGRAKQVRRDAFLGY</sequence>
<feature type="domain" description="FAD-binding FR-type" evidence="3">
    <location>
        <begin position="283"/>
        <end position="384"/>
    </location>
</feature>
<feature type="transmembrane region" description="Helical" evidence="2">
    <location>
        <begin position="266"/>
        <end position="284"/>
    </location>
</feature>
<dbReference type="InterPro" id="IPR017927">
    <property type="entry name" value="FAD-bd_FR_type"/>
</dbReference>
<dbReference type="SUPFAM" id="SSF63380">
    <property type="entry name" value="Riboflavin synthase domain-like"/>
    <property type="match status" value="1"/>
</dbReference>
<protein>
    <submittedName>
        <fullName evidence="4">FAD-dependent oxidoreductase</fullName>
    </submittedName>
</protein>
<dbReference type="SUPFAM" id="SSF52343">
    <property type="entry name" value="Ferredoxin reductase-like, C-terminal NADP-linked domain"/>
    <property type="match status" value="1"/>
</dbReference>
<keyword evidence="2" id="KW-0812">Transmembrane</keyword>
<feature type="transmembrane region" description="Helical" evidence="2">
    <location>
        <begin position="122"/>
        <end position="142"/>
    </location>
</feature>
<feature type="transmembrane region" description="Helical" evidence="2">
    <location>
        <begin position="98"/>
        <end position="115"/>
    </location>
</feature>
<keyword evidence="5" id="KW-1185">Reference proteome</keyword>
<dbReference type="Gene3D" id="3.40.50.80">
    <property type="entry name" value="Nucleotide-binding domain of ferredoxin-NADP reductase (FNR) module"/>
    <property type="match status" value="1"/>
</dbReference>
<feature type="transmembrane region" description="Helical" evidence="2">
    <location>
        <begin position="174"/>
        <end position="193"/>
    </location>
</feature>
<dbReference type="PROSITE" id="PS51384">
    <property type="entry name" value="FAD_FR"/>
    <property type="match status" value="1"/>
</dbReference>
<keyword evidence="2" id="KW-0472">Membrane</keyword>
<keyword evidence="2" id="KW-1133">Transmembrane helix</keyword>
<name>A0ABX6SSA2_9ACTN</name>
<gene>
    <name evidence="4" type="ORF">H9L21_13750</name>
</gene>
<evidence type="ECO:0000256" key="2">
    <source>
        <dbReference type="SAM" id="Phobius"/>
    </source>
</evidence>
<feature type="transmembrane region" description="Helical" evidence="2">
    <location>
        <begin position="234"/>
        <end position="254"/>
    </location>
</feature>
<feature type="transmembrane region" description="Helical" evidence="2">
    <location>
        <begin position="205"/>
        <end position="222"/>
    </location>
</feature>
<evidence type="ECO:0000313" key="5">
    <source>
        <dbReference type="Proteomes" id="UP000515871"/>
    </source>
</evidence>
<dbReference type="InterPro" id="IPR039261">
    <property type="entry name" value="FNR_nucleotide-bd"/>
</dbReference>
<dbReference type="RefSeq" id="WP_154596440.1">
    <property type="nucleotide sequence ID" value="NZ_CP060587.1"/>
</dbReference>
<feature type="transmembrane region" description="Helical" evidence="2">
    <location>
        <begin position="42"/>
        <end position="63"/>
    </location>
</feature>